<dbReference type="RefSeq" id="WP_194506744.1">
    <property type="nucleotide sequence ID" value="NZ_JADILU010000002.1"/>
</dbReference>
<evidence type="ECO:0000313" key="3">
    <source>
        <dbReference type="Proteomes" id="UP001597548"/>
    </source>
</evidence>
<reference evidence="3" key="1">
    <citation type="journal article" date="2019" name="Int. J. Syst. Evol. Microbiol.">
        <title>The Global Catalogue of Microorganisms (GCM) 10K type strain sequencing project: providing services to taxonomists for standard genome sequencing and annotation.</title>
        <authorList>
            <consortium name="The Broad Institute Genomics Platform"/>
            <consortium name="The Broad Institute Genome Sequencing Center for Infectious Disease"/>
            <person name="Wu L."/>
            <person name="Ma J."/>
        </authorList>
    </citation>
    <scope>NUCLEOTIDE SEQUENCE [LARGE SCALE GENOMIC DNA]</scope>
    <source>
        <strain evidence="3">KCTC 32514</strain>
    </source>
</reference>
<protein>
    <submittedName>
        <fullName evidence="2">Uncharacterized protein</fullName>
    </submittedName>
</protein>
<dbReference type="Proteomes" id="UP001597548">
    <property type="component" value="Unassembled WGS sequence"/>
</dbReference>
<feature type="transmembrane region" description="Helical" evidence="1">
    <location>
        <begin position="6"/>
        <end position="28"/>
    </location>
</feature>
<name>A0ABW6A245_9FLAO</name>
<feature type="transmembrane region" description="Helical" evidence="1">
    <location>
        <begin position="75"/>
        <end position="97"/>
    </location>
</feature>
<keyword evidence="3" id="KW-1185">Reference proteome</keyword>
<comment type="caution">
    <text evidence="2">The sequence shown here is derived from an EMBL/GenBank/DDBJ whole genome shotgun (WGS) entry which is preliminary data.</text>
</comment>
<keyword evidence="1" id="KW-0472">Membrane</keyword>
<keyword evidence="1" id="KW-0812">Transmembrane</keyword>
<evidence type="ECO:0000313" key="2">
    <source>
        <dbReference type="EMBL" id="MFD2918053.1"/>
    </source>
</evidence>
<sequence length="105" mass="11488">MESYEYLYAASTVIYIITSIIVVIASILLHNKVKSTATILVLIGSISAFIFNLGDIFLSLIAGRYDVETYIQINVIANIVSGITYGMFCVGLLLFVVNDLKKGES</sequence>
<evidence type="ECO:0000256" key="1">
    <source>
        <dbReference type="SAM" id="Phobius"/>
    </source>
</evidence>
<accession>A0ABW6A245</accession>
<proteinExistence type="predicted"/>
<dbReference type="EMBL" id="JBHUOS010000016">
    <property type="protein sequence ID" value="MFD2918053.1"/>
    <property type="molecule type" value="Genomic_DNA"/>
</dbReference>
<keyword evidence="1" id="KW-1133">Transmembrane helix</keyword>
<organism evidence="2 3">
    <name type="scientific">Psychroserpens luteus</name>
    <dbReference type="NCBI Taxonomy" id="1434066"/>
    <lineage>
        <taxon>Bacteria</taxon>
        <taxon>Pseudomonadati</taxon>
        <taxon>Bacteroidota</taxon>
        <taxon>Flavobacteriia</taxon>
        <taxon>Flavobacteriales</taxon>
        <taxon>Flavobacteriaceae</taxon>
        <taxon>Psychroserpens</taxon>
    </lineage>
</organism>
<feature type="transmembrane region" description="Helical" evidence="1">
    <location>
        <begin position="40"/>
        <end position="63"/>
    </location>
</feature>
<gene>
    <name evidence="2" type="ORF">ACFS29_20535</name>
</gene>